<keyword evidence="1" id="KW-0812">Transmembrane</keyword>
<dbReference type="AlphaFoldDB" id="A0AAI8AMC0"/>
<evidence type="ECO:0000313" key="3">
    <source>
        <dbReference type="Proteomes" id="UP000009399"/>
    </source>
</evidence>
<accession>A0AAI8AMC0</accession>
<feature type="transmembrane region" description="Helical" evidence="1">
    <location>
        <begin position="54"/>
        <end position="77"/>
    </location>
</feature>
<name>A0AAI8AMC0_MESHY</name>
<gene>
    <name evidence="2" type="ORF">MOS_079</name>
</gene>
<dbReference type="KEGG" id="mhs:MOS_079"/>
<sequence length="119" mass="13974">MAKFKKEAKEYFIEDTNIQTHPIKLDVEGQEPKENIIFYKRFLRFKERHKAERVALFFLLVSIIVIAIVVIVWAIIWSQQDIHNDSIRPVAEIHYKANANQQSLISTVQSSTFFTPINK</sequence>
<keyword evidence="1" id="KW-1133">Transmembrane helix</keyword>
<keyword evidence="1" id="KW-0472">Membrane</keyword>
<dbReference type="EMBL" id="CP003914">
    <property type="protein sequence ID" value="AFX74011.1"/>
    <property type="molecule type" value="Genomic_DNA"/>
</dbReference>
<proteinExistence type="predicted"/>
<dbReference type="GeneID" id="93248216"/>
<dbReference type="RefSeq" id="WP_014335358.1">
    <property type="nucleotide sequence ID" value="NC_019552.1"/>
</dbReference>
<dbReference type="Proteomes" id="UP000009399">
    <property type="component" value="Chromosome"/>
</dbReference>
<organism evidence="2 3">
    <name type="scientific">Mesomycoplasma hyorhinis SK76</name>
    <dbReference type="NCBI Taxonomy" id="1118964"/>
    <lineage>
        <taxon>Bacteria</taxon>
        <taxon>Bacillati</taxon>
        <taxon>Mycoplasmatota</taxon>
        <taxon>Mycoplasmoidales</taxon>
        <taxon>Metamycoplasmataceae</taxon>
        <taxon>Mesomycoplasma</taxon>
    </lineage>
</organism>
<reference evidence="2 3" key="1">
    <citation type="journal article" date="2013" name="Genome Announc.">
        <title>Complete Genome Sequence of Mycoplasma hyorhinis Strain SK76.</title>
        <authorList>
            <person name="Goodison S."/>
            <person name="Urquidi V."/>
            <person name="Kumar D."/>
            <person name="Reyes L."/>
            <person name="Rosser C.J."/>
        </authorList>
    </citation>
    <scope>NUCLEOTIDE SEQUENCE [LARGE SCALE GENOMIC DNA]</scope>
    <source>
        <strain evidence="2 3">SK76</strain>
    </source>
</reference>
<protein>
    <submittedName>
        <fullName evidence="2">Uncharacterized protein</fullName>
    </submittedName>
</protein>
<evidence type="ECO:0000256" key="1">
    <source>
        <dbReference type="SAM" id="Phobius"/>
    </source>
</evidence>
<evidence type="ECO:0000313" key="2">
    <source>
        <dbReference type="EMBL" id="AFX74011.1"/>
    </source>
</evidence>